<evidence type="ECO:0000256" key="1">
    <source>
        <dbReference type="SAM" id="MobiDB-lite"/>
    </source>
</evidence>
<dbReference type="EMBL" id="BMOC01000015">
    <property type="protein sequence ID" value="GGJ12313.1"/>
    <property type="molecule type" value="Genomic_DNA"/>
</dbReference>
<gene>
    <name evidence="3" type="ORF">GCM10008995_22730</name>
</gene>
<name>A0A830ES64_9EURY</name>
<evidence type="ECO:0000313" key="3">
    <source>
        <dbReference type="EMBL" id="GGJ12313.1"/>
    </source>
</evidence>
<reference evidence="3" key="1">
    <citation type="journal article" date="2014" name="Int. J. Syst. Evol. Microbiol.">
        <title>Complete genome sequence of Corynebacterium casei LMG S-19264T (=DSM 44701T), isolated from a smear-ripened cheese.</title>
        <authorList>
            <consortium name="US DOE Joint Genome Institute (JGI-PGF)"/>
            <person name="Walter F."/>
            <person name="Albersmeier A."/>
            <person name="Kalinowski J."/>
            <person name="Ruckert C."/>
        </authorList>
    </citation>
    <scope>NUCLEOTIDE SEQUENCE</scope>
    <source>
        <strain evidence="3">JCM 14359</strain>
    </source>
</reference>
<evidence type="ECO:0000313" key="4">
    <source>
        <dbReference type="Proteomes" id="UP000653099"/>
    </source>
</evidence>
<proteinExistence type="predicted"/>
<dbReference type="AlphaFoldDB" id="A0A830ES64"/>
<organism evidence="3 4">
    <name type="scientific">Halobellus salinus</name>
    <dbReference type="NCBI Taxonomy" id="931585"/>
    <lineage>
        <taxon>Archaea</taxon>
        <taxon>Methanobacteriati</taxon>
        <taxon>Methanobacteriota</taxon>
        <taxon>Stenosarchaea group</taxon>
        <taxon>Halobacteria</taxon>
        <taxon>Halobacteriales</taxon>
        <taxon>Haloferacaceae</taxon>
        <taxon>Halobellus</taxon>
    </lineage>
</organism>
<accession>A0A830ES64</accession>
<sequence>MSPVGCSNSHKWFGRNATYENPMADDPRVELYERLAATAELPVDRGASRWLGEAEAVAADVRDIDDPAVVADRAGTVADLLGEIDATGHPEADGHVRKARELATRLSER</sequence>
<dbReference type="Pfam" id="PF26479">
    <property type="entry name" value="DUF8152"/>
    <property type="match status" value="1"/>
</dbReference>
<dbReference type="Proteomes" id="UP000653099">
    <property type="component" value="Unassembled WGS sequence"/>
</dbReference>
<feature type="domain" description="DUF8152" evidence="2">
    <location>
        <begin position="30"/>
        <end position="107"/>
    </location>
</feature>
<dbReference type="InterPro" id="IPR058465">
    <property type="entry name" value="DUF8152"/>
</dbReference>
<protein>
    <recommendedName>
        <fullName evidence="2">DUF8152 domain-containing protein</fullName>
    </recommendedName>
</protein>
<comment type="caution">
    <text evidence="3">The sequence shown here is derived from an EMBL/GenBank/DDBJ whole genome shotgun (WGS) entry which is preliminary data.</text>
</comment>
<reference evidence="3" key="2">
    <citation type="submission" date="2020-09" db="EMBL/GenBank/DDBJ databases">
        <authorList>
            <person name="Sun Q."/>
            <person name="Ohkuma M."/>
        </authorList>
    </citation>
    <scope>NUCLEOTIDE SEQUENCE</scope>
    <source>
        <strain evidence="3">JCM 14359</strain>
    </source>
</reference>
<evidence type="ECO:0000259" key="2">
    <source>
        <dbReference type="Pfam" id="PF26479"/>
    </source>
</evidence>
<keyword evidence="4" id="KW-1185">Reference proteome</keyword>
<feature type="region of interest" description="Disordered" evidence="1">
    <location>
        <begin position="89"/>
        <end position="109"/>
    </location>
</feature>